<keyword evidence="3" id="KW-1185">Reference proteome</keyword>
<reference evidence="2" key="1">
    <citation type="journal article" date="2019" name="bioRxiv">
        <title>The Genome of the Zebra Mussel, Dreissena polymorpha: A Resource for Invasive Species Research.</title>
        <authorList>
            <person name="McCartney M.A."/>
            <person name="Auch B."/>
            <person name="Kono T."/>
            <person name="Mallez S."/>
            <person name="Zhang Y."/>
            <person name="Obille A."/>
            <person name="Becker A."/>
            <person name="Abrahante J.E."/>
            <person name="Garbe J."/>
            <person name="Badalamenti J.P."/>
            <person name="Herman A."/>
            <person name="Mangelson H."/>
            <person name="Liachko I."/>
            <person name="Sullivan S."/>
            <person name="Sone E.D."/>
            <person name="Koren S."/>
            <person name="Silverstein K.A.T."/>
            <person name="Beckman K.B."/>
            <person name="Gohl D.M."/>
        </authorList>
    </citation>
    <scope>NUCLEOTIDE SEQUENCE</scope>
    <source>
        <strain evidence="2">Duluth1</strain>
        <tissue evidence="2">Whole animal</tissue>
    </source>
</reference>
<sequence>MIRAARYLAGYWTERFSHRHVTYALGTSLCTVIESLLAVVCSVNAVSDKYLNLYDSMPIIVIDQ</sequence>
<proteinExistence type="predicted"/>
<dbReference type="AlphaFoldDB" id="A0A9D4IK89"/>
<evidence type="ECO:0000313" key="3">
    <source>
        <dbReference type="Proteomes" id="UP000828390"/>
    </source>
</evidence>
<dbReference type="EMBL" id="JAIWYP010000009">
    <property type="protein sequence ID" value="KAH3775702.1"/>
    <property type="molecule type" value="Genomic_DNA"/>
</dbReference>
<keyword evidence="1" id="KW-0812">Transmembrane</keyword>
<dbReference type="Proteomes" id="UP000828390">
    <property type="component" value="Unassembled WGS sequence"/>
</dbReference>
<reference evidence="2" key="2">
    <citation type="submission" date="2020-11" db="EMBL/GenBank/DDBJ databases">
        <authorList>
            <person name="McCartney M.A."/>
            <person name="Auch B."/>
            <person name="Kono T."/>
            <person name="Mallez S."/>
            <person name="Becker A."/>
            <person name="Gohl D.M."/>
            <person name="Silverstein K.A.T."/>
            <person name="Koren S."/>
            <person name="Bechman K.B."/>
            <person name="Herman A."/>
            <person name="Abrahante J.E."/>
            <person name="Garbe J."/>
        </authorList>
    </citation>
    <scope>NUCLEOTIDE SEQUENCE</scope>
    <source>
        <strain evidence="2">Duluth1</strain>
        <tissue evidence="2">Whole animal</tissue>
    </source>
</reference>
<evidence type="ECO:0000313" key="2">
    <source>
        <dbReference type="EMBL" id="KAH3775702.1"/>
    </source>
</evidence>
<protein>
    <submittedName>
        <fullName evidence="2">Uncharacterized protein</fullName>
    </submittedName>
</protein>
<keyword evidence="1" id="KW-0472">Membrane</keyword>
<gene>
    <name evidence="2" type="ORF">DPMN_177107</name>
</gene>
<organism evidence="2 3">
    <name type="scientific">Dreissena polymorpha</name>
    <name type="common">Zebra mussel</name>
    <name type="synonym">Mytilus polymorpha</name>
    <dbReference type="NCBI Taxonomy" id="45954"/>
    <lineage>
        <taxon>Eukaryota</taxon>
        <taxon>Metazoa</taxon>
        <taxon>Spiralia</taxon>
        <taxon>Lophotrochozoa</taxon>
        <taxon>Mollusca</taxon>
        <taxon>Bivalvia</taxon>
        <taxon>Autobranchia</taxon>
        <taxon>Heteroconchia</taxon>
        <taxon>Euheterodonta</taxon>
        <taxon>Imparidentia</taxon>
        <taxon>Neoheterodontei</taxon>
        <taxon>Myida</taxon>
        <taxon>Dreissenoidea</taxon>
        <taxon>Dreissenidae</taxon>
        <taxon>Dreissena</taxon>
    </lineage>
</organism>
<feature type="transmembrane region" description="Helical" evidence="1">
    <location>
        <begin position="21"/>
        <end position="46"/>
    </location>
</feature>
<accession>A0A9D4IK89</accession>
<evidence type="ECO:0000256" key="1">
    <source>
        <dbReference type="SAM" id="Phobius"/>
    </source>
</evidence>
<keyword evidence="1" id="KW-1133">Transmembrane helix</keyword>
<comment type="caution">
    <text evidence="2">The sequence shown here is derived from an EMBL/GenBank/DDBJ whole genome shotgun (WGS) entry which is preliminary data.</text>
</comment>
<name>A0A9D4IK89_DREPO</name>